<dbReference type="eggNOG" id="COG0697">
    <property type="taxonomic scope" value="Bacteria"/>
</dbReference>
<dbReference type="InterPro" id="IPR000620">
    <property type="entry name" value="EamA_dom"/>
</dbReference>
<dbReference type="SUPFAM" id="SSF103481">
    <property type="entry name" value="Multidrug resistance efflux transporter EmrE"/>
    <property type="match status" value="2"/>
</dbReference>
<feature type="transmembrane region" description="Helical" evidence="1">
    <location>
        <begin position="180"/>
        <end position="198"/>
    </location>
</feature>
<evidence type="ECO:0000259" key="2">
    <source>
        <dbReference type="Pfam" id="PF00892"/>
    </source>
</evidence>
<feature type="transmembrane region" description="Helical" evidence="1">
    <location>
        <begin position="64"/>
        <end position="81"/>
    </location>
</feature>
<keyword evidence="4" id="KW-1185">Reference proteome</keyword>
<keyword evidence="1" id="KW-1133">Transmembrane helix</keyword>
<feature type="transmembrane region" description="Helical" evidence="1">
    <location>
        <begin position="144"/>
        <end position="168"/>
    </location>
</feature>
<keyword evidence="1" id="KW-0812">Transmembrane</keyword>
<evidence type="ECO:0000313" key="4">
    <source>
        <dbReference type="Proteomes" id="UP000016201"/>
    </source>
</evidence>
<feature type="transmembrane region" description="Helical" evidence="1">
    <location>
        <begin position="120"/>
        <end position="138"/>
    </location>
</feature>
<dbReference type="InterPro" id="IPR037185">
    <property type="entry name" value="EmrE-like"/>
</dbReference>
<sequence>MQMICWNYAIASLLCFYWFKPDLSHVSPSNTPWWLILSLGMLLPSVFLSLSKSLQTAGIVKTEVAQRLSVVLSLGAAYFIFNEHFSSLKLIGIGLGIAAVLCIIYSHRSSHTQASSGSSGMFYLVSVWVGYALVDILLKYTTGLGVQFSVALNLMFICAFIFSLLYVVLTTKQIGSSTNIFWGLCLGVVNFANIALYVKAHMLLKDSPAIVFAGMNILVVLLGVLSGLIFFKEKLKTSTSLGLGLGIMSVLCLAYAMIV</sequence>
<dbReference type="Proteomes" id="UP000016201">
    <property type="component" value="Unassembled WGS sequence"/>
</dbReference>
<dbReference type="EMBL" id="AQFM01000035">
    <property type="protein sequence ID" value="EOR08472.1"/>
    <property type="molecule type" value="Genomic_DNA"/>
</dbReference>
<feature type="transmembrane region" description="Helical" evidence="1">
    <location>
        <begin position="238"/>
        <end position="258"/>
    </location>
</feature>
<evidence type="ECO:0000256" key="1">
    <source>
        <dbReference type="SAM" id="Phobius"/>
    </source>
</evidence>
<organism evidence="3 4">
    <name type="scientific">Acinetobacter tandoii DSM 14970 = CIP 107469</name>
    <dbReference type="NCBI Taxonomy" id="1120927"/>
    <lineage>
        <taxon>Bacteria</taxon>
        <taxon>Pseudomonadati</taxon>
        <taxon>Pseudomonadota</taxon>
        <taxon>Gammaproteobacteria</taxon>
        <taxon>Moraxellales</taxon>
        <taxon>Moraxellaceae</taxon>
        <taxon>Acinetobacter</taxon>
    </lineage>
</organism>
<name>R9B224_9GAMM</name>
<accession>R9B224</accession>
<feature type="transmembrane region" description="Helical" evidence="1">
    <location>
        <begin position="87"/>
        <end position="108"/>
    </location>
</feature>
<gene>
    <name evidence="3" type="ORF">I593_01228</name>
</gene>
<keyword evidence="1" id="KW-0472">Membrane</keyword>
<dbReference type="GO" id="GO:0016020">
    <property type="term" value="C:membrane"/>
    <property type="evidence" value="ECO:0007669"/>
    <property type="project" value="InterPro"/>
</dbReference>
<dbReference type="Pfam" id="PF00892">
    <property type="entry name" value="EamA"/>
    <property type="match status" value="1"/>
</dbReference>
<dbReference type="Gene3D" id="1.10.3730.20">
    <property type="match status" value="1"/>
</dbReference>
<protein>
    <recommendedName>
        <fullName evidence="2">EamA domain-containing protein</fullName>
    </recommendedName>
</protein>
<dbReference type="AlphaFoldDB" id="R9B224"/>
<comment type="caution">
    <text evidence="3">The sequence shown here is derived from an EMBL/GenBank/DDBJ whole genome shotgun (WGS) entry which is preliminary data.</text>
</comment>
<reference evidence="3 4" key="1">
    <citation type="submission" date="2013-03" db="EMBL/GenBank/DDBJ databases">
        <title>The Genome Sequence of Acinetobacter tandoii CIP 107469.</title>
        <authorList>
            <consortium name="The Broad Institute Genome Sequencing Platform"/>
            <consortium name="The Broad Institute Genome Sequencing Center for Infectious Disease"/>
            <person name="Cerqueira G."/>
            <person name="Feldgarden M."/>
            <person name="Courvalin P."/>
            <person name="Perichon B."/>
            <person name="Grillot-Courvalin C."/>
            <person name="Clermont D."/>
            <person name="Rocha E."/>
            <person name="Yoon E.-J."/>
            <person name="Nemec A."/>
            <person name="Walker B."/>
            <person name="Young S.K."/>
            <person name="Zeng Q."/>
            <person name="Gargeya S."/>
            <person name="Fitzgerald M."/>
            <person name="Haas B."/>
            <person name="Abouelleil A."/>
            <person name="Alvarado L."/>
            <person name="Arachchi H.M."/>
            <person name="Berlin A.M."/>
            <person name="Chapman S.B."/>
            <person name="Dewar J."/>
            <person name="Goldberg J."/>
            <person name="Griggs A."/>
            <person name="Gujja S."/>
            <person name="Hansen M."/>
            <person name="Howarth C."/>
            <person name="Imamovic A."/>
            <person name="Larimer J."/>
            <person name="McCowan C."/>
            <person name="Murphy C."/>
            <person name="Neiman D."/>
            <person name="Pearson M."/>
            <person name="Priest M."/>
            <person name="Roberts A."/>
            <person name="Saif S."/>
            <person name="Shea T."/>
            <person name="Sisk P."/>
            <person name="Sykes S."/>
            <person name="Wortman J."/>
            <person name="Nusbaum C."/>
            <person name="Birren B."/>
        </authorList>
    </citation>
    <scope>NUCLEOTIDE SEQUENCE [LARGE SCALE GENOMIC DNA]</scope>
    <source>
        <strain evidence="3 4">CIP 107469</strain>
    </source>
</reference>
<feature type="transmembrane region" description="Helical" evidence="1">
    <location>
        <begin position="34"/>
        <end position="52"/>
    </location>
</feature>
<evidence type="ECO:0000313" key="3">
    <source>
        <dbReference type="EMBL" id="EOR08472.1"/>
    </source>
</evidence>
<proteinExistence type="predicted"/>
<feature type="transmembrane region" description="Helical" evidence="1">
    <location>
        <begin position="210"/>
        <end position="231"/>
    </location>
</feature>
<feature type="domain" description="EamA" evidence="2">
    <location>
        <begin position="2"/>
        <end position="104"/>
    </location>
</feature>
<dbReference type="PATRIC" id="fig|1120927.3.peg.1179"/>